<keyword evidence="2" id="KW-0479">Metal-binding</keyword>
<dbReference type="InterPro" id="IPR036866">
    <property type="entry name" value="RibonucZ/Hydroxyglut_hydro"/>
</dbReference>
<dbReference type="InterPro" id="IPR011108">
    <property type="entry name" value="RMMBL"/>
</dbReference>
<dbReference type="GO" id="GO:0003723">
    <property type="term" value="F:RNA binding"/>
    <property type="evidence" value="ECO:0007669"/>
    <property type="project" value="UniProtKB-KW"/>
</dbReference>
<keyword evidence="6" id="KW-0694">RNA-binding</keyword>
<evidence type="ECO:0000256" key="4">
    <source>
        <dbReference type="ARBA" id="ARBA00022833"/>
    </source>
</evidence>
<dbReference type="GO" id="GO:0046872">
    <property type="term" value="F:metal ion binding"/>
    <property type="evidence" value="ECO:0007669"/>
    <property type="project" value="UniProtKB-KW"/>
</dbReference>
<dbReference type="InterPro" id="IPR042173">
    <property type="entry name" value="RNase_J_2"/>
</dbReference>
<keyword evidence="4" id="KW-0862">Zinc</keyword>
<dbReference type="SMART" id="SM00849">
    <property type="entry name" value="Lactamase_B"/>
    <property type="match status" value="1"/>
</dbReference>
<protein>
    <submittedName>
        <fullName evidence="8">MBL fold hydrolase</fullName>
    </submittedName>
</protein>
<dbReference type="Proteomes" id="UP000251075">
    <property type="component" value="Unassembled WGS sequence"/>
</dbReference>
<proteinExistence type="predicted"/>
<evidence type="ECO:0000256" key="3">
    <source>
        <dbReference type="ARBA" id="ARBA00022801"/>
    </source>
</evidence>
<dbReference type="Pfam" id="PF22505">
    <property type="entry name" value="RNase_J_b_CASP"/>
    <property type="match status" value="1"/>
</dbReference>
<dbReference type="CDD" id="cd07714">
    <property type="entry name" value="RNaseJ_MBL-fold"/>
    <property type="match status" value="1"/>
</dbReference>
<feature type="domain" description="Metallo-beta-lactamase" evidence="7">
    <location>
        <begin position="22"/>
        <end position="217"/>
    </location>
</feature>
<dbReference type="Gene3D" id="3.10.20.580">
    <property type="match status" value="1"/>
</dbReference>
<evidence type="ECO:0000313" key="8">
    <source>
        <dbReference type="EMBL" id="RAU21292.1"/>
    </source>
</evidence>
<comment type="caution">
    <text evidence="8">The sequence shown here is derived from an EMBL/GenBank/DDBJ whole genome shotgun (WGS) entry which is preliminary data.</text>
</comment>
<evidence type="ECO:0000256" key="1">
    <source>
        <dbReference type="ARBA" id="ARBA00022722"/>
    </source>
</evidence>
<name>A0A364NW61_9PROT</name>
<evidence type="ECO:0000256" key="2">
    <source>
        <dbReference type="ARBA" id="ARBA00022723"/>
    </source>
</evidence>
<evidence type="ECO:0000256" key="5">
    <source>
        <dbReference type="ARBA" id="ARBA00022839"/>
    </source>
</evidence>
<dbReference type="SUPFAM" id="SSF56281">
    <property type="entry name" value="Metallo-hydrolase/oxidoreductase"/>
    <property type="match status" value="1"/>
</dbReference>
<dbReference type="GO" id="GO:0004527">
    <property type="term" value="F:exonuclease activity"/>
    <property type="evidence" value="ECO:0007669"/>
    <property type="project" value="UniProtKB-KW"/>
</dbReference>
<evidence type="ECO:0000259" key="7">
    <source>
        <dbReference type="SMART" id="SM00849"/>
    </source>
</evidence>
<dbReference type="PANTHER" id="PTHR43694">
    <property type="entry name" value="RIBONUCLEASE J"/>
    <property type="match status" value="1"/>
</dbReference>
<reference evidence="8 9" key="1">
    <citation type="submission" date="2017-11" db="EMBL/GenBank/DDBJ databases">
        <title>Draft genome sequence of magnetotactic bacterium Magnetospirillum kuznetsovii LBB-42.</title>
        <authorList>
            <person name="Grouzdev D.S."/>
            <person name="Rysina M.S."/>
            <person name="Baslerov R.V."/>
            <person name="Koziaeva V."/>
        </authorList>
    </citation>
    <scope>NUCLEOTIDE SEQUENCE [LARGE SCALE GENOMIC DNA]</scope>
    <source>
        <strain evidence="8 9">LBB-42</strain>
    </source>
</reference>
<keyword evidence="9" id="KW-1185">Reference proteome</keyword>
<dbReference type="InterPro" id="IPR001279">
    <property type="entry name" value="Metallo-B-lactamas"/>
</dbReference>
<dbReference type="InterPro" id="IPR055132">
    <property type="entry name" value="RNase_J_b_CASP"/>
</dbReference>
<keyword evidence="1" id="KW-0540">Nuclease</keyword>
<dbReference type="PANTHER" id="PTHR43694:SF1">
    <property type="entry name" value="RIBONUCLEASE J"/>
    <property type="match status" value="1"/>
</dbReference>
<dbReference type="Gene3D" id="3.40.50.10710">
    <property type="entry name" value="Metallo-hydrolase/oxidoreductase"/>
    <property type="match status" value="1"/>
</dbReference>
<dbReference type="Pfam" id="PF00753">
    <property type="entry name" value="Lactamase_B"/>
    <property type="match status" value="1"/>
</dbReference>
<dbReference type="Pfam" id="PF17770">
    <property type="entry name" value="RNase_J_C"/>
    <property type="match status" value="1"/>
</dbReference>
<keyword evidence="3 8" id="KW-0378">Hydrolase</keyword>
<dbReference type="EMBL" id="PGTO01000011">
    <property type="protein sequence ID" value="RAU21292.1"/>
    <property type="molecule type" value="Genomic_DNA"/>
</dbReference>
<accession>A0A364NW61</accession>
<dbReference type="OrthoDB" id="9770211at2"/>
<dbReference type="Pfam" id="PF07521">
    <property type="entry name" value="RMMBL"/>
    <property type="match status" value="1"/>
</dbReference>
<dbReference type="Gene3D" id="3.60.15.10">
    <property type="entry name" value="Ribonuclease Z/Hydroxyacylglutathione hydrolase-like"/>
    <property type="match status" value="1"/>
</dbReference>
<dbReference type="InterPro" id="IPR041636">
    <property type="entry name" value="RNase_J_C"/>
</dbReference>
<evidence type="ECO:0000313" key="9">
    <source>
        <dbReference type="Proteomes" id="UP000251075"/>
    </source>
</evidence>
<evidence type="ECO:0000256" key="6">
    <source>
        <dbReference type="ARBA" id="ARBA00022884"/>
    </source>
</evidence>
<organism evidence="8 9">
    <name type="scientific">Paramagnetospirillum kuznetsovii</name>
    <dbReference type="NCBI Taxonomy" id="2053833"/>
    <lineage>
        <taxon>Bacteria</taxon>
        <taxon>Pseudomonadati</taxon>
        <taxon>Pseudomonadota</taxon>
        <taxon>Alphaproteobacteria</taxon>
        <taxon>Rhodospirillales</taxon>
        <taxon>Magnetospirillaceae</taxon>
        <taxon>Paramagnetospirillum</taxon>
    </lineage>
</organism>
<gene>
    <name evidence="8" type="ORF">CU669_14055</name>
</gene>
<dbReference type="AlphaFoldDB" id="A0A364NW61"/>
<sequence>MSQSEDATELFYLPLGGVGEIGMNLSLYGCGGKWLMVDLGVSFGDDSMPMVDVVMADPAWIEERADKLVGLVLTHGHEDHLGAVGHLWRRLRCPVWATPFTASLLKGKLHEAGLHNDVPLTVVAPGSRFTVGPFEIEMISMTHSIPEPNTLAIRTKAGTVVHTGDWKFDPDPLLGPTADKEALRKAGKGGVLAVVGDSTNVFTRGHSGSESEVRGSLIELLGRFDGRIAVSCFATNVARLESIAVAAAANDRNVALVGRSLWRIDKAARENGYFADLPPFLTEHDAGYLPKDKVVYICTGSQGEPRAALARIASGDHPHVALGSGDVVIFSSRIIPGNEKEIYRLQNDLVRLGVEVVTEKDEFIHVSGHPAREEMEELYRLLRPKLAVPVHGEARHLQEHARLAKACGVPEAFEIGNGTMLRLAPGPVEVVDYVPTGRLCVDGPRLVRLDSEILRNRRRMVYNGSAVVTVVVDRNGKLMGDPQLTALGLLDAGHEAEEHDVVVEAIRDAIEELPLKAKRDDGIVRETARLAVRRSLKETHGKKPITDVHLVRI</sequence>
<dbReference type="RefSeq" id="WP_112145773.1">
    <property type="nucleotide sequence ID" value="NZ_PGTO01000011.1"/>
</dbReference>
<keyword evidence="5" id="KW-0269">Exonuclease</keyword>